<comment type="caution">
    <text evidence="1">The sequence shown here is derived from an EMBL/GenBank/DDBJ whole genome shotgun (WGS) entry which is preliminary data.</text>
</comment>
<dbReference type="AlphaFoldDB" id="A0A3R9Y4Q3"/>
<reference evidence="1 2" key="1">
    <citation type="submission" date="2018-12" db="EMBL/GenBank/DDBJ databases">
        <title>Sphingomonas sp. HMF7854 Genome sequencing and assembly.</title>
        <authorList>
            <person name="Cha I."/>
            <person name="Kang H."/>
            <person name="Kim H."/>
            <person name="Kang J."/>
            <person name="Joh K."/>
        </authorList>
    </citation>
    <scope>NUCLEOTIDE SEQUENCE [LARGE SCALE GENOMIC DNA]</scope>
    <source>
        <strain evidence="1 2">HMF7854</strain>
    </source>
</reference>
<organism evidence="1 2">
    <name type="scientific">Sphingomonas ginkgonis</name>
    <dbReference type="NCBI Taxonomy" id="2315330"/>
    <lineage>
        <taxon>Bacteria</taxon>
        <taxon>Pseudomonadati</taxon>
        <taxon>Pseudomonadota</taxon>
        <taxon>Alphaproteobacteria</taxon>
        <taxon>Sphingomonadales</taxon>
        <taxon>Sphingomonadaceae</taxon>
        <taxon>Sphingomonas</taxon>
    </lineage>
</organism>
<evidence type="ECO:0000313" key="1">
    <source>
        <dbReference type="EMBL" id="RST30116.1"/>
    </source>
</evidence>
<protein>
    <submittedName>
        <fullName evidence="1">Uncharacterized protein</fullName>
    </submittedName>
</protein>
<gene>
    <name evidence="1" type="ORF">HMF7854_04220</name>
</gene>
<proteinExistence type="predicted"/>
<evidence type="ECO:0000313" key="2">
    <source>
        <dbReference type="Proteomes" id="UP000274661"/>
    </source>
</evidence>
<name>A0A3R9Y4Q3_9SPHN</name>
<dbReference type="EMBL" id="RWJF01000001">
    <property type="protein sequence ID" value="RST30116.1"/>
    <property type="molecule type" value="Genomic_DNA"/>
</dbReference>
<accession>A0A3R9Y4Q3</accession>
<dbReference type="Proteomes" id="UP000274661">
    <property type="component" value="Unassembled WGS sequence"/>
</dbReference>
<sequence>MLPVPQELDPQDMVELSHALLLRCISLVFLRTKNAGQVGVEHRTEIIAGLGVPRQLRQVAGASNDDG</sequence>
<keyword evidence="2" id="KW-1185">Reference proteome</keyword>